<dbReference type="EMBL" id="JAPWDS010000005">
    <property type="protein sequence ID" value="KAJ5496703.1"/>
    <property type="molecule type" value="Genomic_DNA"/>
</dbReference>
<dbReference type="Proteomes" id="UP001149954">
    <property type="component" value="Unassembled WGS sequence"/>
</dbReference>
<accession>A0A9X0C3I9</accession>
<name>A0A9X0C3I9_9EURO</name>
<proteinExistence type="predicted"/>
<reference evidence="1" key="2">
    <citation type="journal article" date="2023" name="IMA Fungus">
        <title>Comparative genomic study of the Penicillium genus elucidates a diverse pangenome and 15 lateral gene transfer events.</title>
        <authorList>
            <person name="Petersen C."/>
            <person name="Sorensen T."/>
            <person name="Nielsen M.R."/>
            <person name="Sondergaard T.E."/>
            <person name="Sorensen J.L."/>
            <person name="Fitzpatrick D.A."/>
            <person name="Frisvad J.C."/>
            <person name="Nielsen K.L."/>
        </authorList>
    </citation>
    <scope>NUCLEOTIDE SEQUENCE</scope>
    <source>
        <strain evidence="1">IBT 29495</strain>
    </source>
</reference>
<evidence type="ECO:0000313" key="2">
    <source>
        <dbReference type="Proteomes" id="UP001149954"/>
    </source>
</evidence>
<evidence type="ECO:0000313" key="1">
    <source>
        <dbReference type="EMBL" id="KAJ5496703.1"/>
    </source>
</evidence>
<protein>
    <submittedName>
        <fullName evidence="1">Uncharacterized protein</fullName>
    </submittedName>
</protein>
<keyword evidence="2" id="KW-1185">Reference proteome</keyword>
<reference evidence="1" key="1">
    <citation type="submission" date="2022-12" db="EMBL/GenBank/DDBJ databases">
        <authorList>
            <person name="Petersen C."/>
        </authorList>
    </citation>
    <scope>NUCLEOTIDE SEQUENCE</scope>
    <source>
        <strain evidence="1">IBT 29495</strain>
    </source>
</reference>
<comment type="caution">
    <text evidence="1">The sequence shown here is derived from an EMBL/GenBank/DDBJ whole genome shotgun (WGS) entry which is preliminary data.</text>
</comment>
<dbReference type="AlphaFoldDB" id="A0A9X0C3I9"/>
<dbReference type="OrthoDB" id="341259at2759"/>
<sequence>MCGSSSRRFGRVDRIEISTATAPGTMYHNPQSYLIDAAEAADSEVAADTLDVLLRYGADMNKVKKPPRCWATANYFPGRRLASLRLFLE</sequence>
<organism evidence="1 2">
    <name type="scientific">Penicillium fimorum</name>
    <dbReference type="NCBI Taxonomy" id="1882269"/>
    <lineage>
        <taxon>Eukaryota</taxon>
        <taxon>Fungi</taxon>
        <taxon>Dikarya</taxon>
        <taxon>Ascomycota</taxon>
        <taxon>Pezizomycotina</taxon>
        <taxon>Eurotiomycetes</taxon>
        <taxon>Eurotiomycetidae</taxon>
        <taxon>Eurotiales</taxon>
        <taxon>Aspergillaceae</taxon>
        <taxon>Penicillium</taxon>
    </lineage>
</organism>
<gene>
    <name evidence="1" type="ORF">N7463_008690</name>
</gene>